<protein>
    <recommendedName>
        <fullName evidence="2">AAA-like domain-containing protein</fullName>
    </recommendedName>
</protein>
<dbReference type="AlphaFoldDB" id="A0A450SER8"/>
<sequence>MKTFNTAGPVKPNNHYSISPLARWDTEKIRRLIEAERYFVLHAPRQTGKTSCLLALMEKLRSCLVRT</sequence>
<evidence type="ECO:0008006" key="2">
    <source>
        <dbReference type="Google" id="ProtNLM"/>
    </source>
</evidence>
<accession>A0A450SER8</accession>
<name>A0A450SER8_9GAMM</name>
<dbReference type="EMBL" id="CAADFD010000008">
    <property type="protein sequence ID" value="VFJ51152.1"/>
    <property type="molecule type" value="Genomic_DNA"/>
</dbReference>
<evidence type="ECO:0000313" key="1">
    <source>
        <dbReference type="EMBL" id="VFJ51152.1"/>
    </source>
</evidence>
<organism evidence="1">
    <name type="scientific">Candidatus Kentrum sp. FW</name>
    <dbReference type="NCBI Taxonomy" id="2126338"/>
    <lineage>
        <taxon>Bacteria</taxon>
        <taxon>Pseudomonadati</taxon>
        <taxon>Pseudomonadota</taxon>
        <taxon>Gammaproteobacteria</taxon>
        <taxon>Candidatus Kentrum</taxon>
    </lineage>
</organism>
<proteinExistence type="predicted"/>
<gene>
    <name evidence="1" type="ORF">BECKFW1821B_GA0114236_100835</name>
</gene>
<reference evidence="1" key="1">
    <citation type="submission" date="2019-02" db="EMBL/GenBank/DDBJ databases">
        <authorList>
            <person name="Gruber-Vodicka R. H."/>
            <person name="Seah K. B. B."/>
        </authorList>
    </citation>
    <scope>NUCLEOTIDE SEQUENCE</scope>
    <source>
        <strain evidence="1">BECK_BZ106</strain>
    </source>
</reference>